<accession>A0A4R2B8F3</accession>
<comment type="caution">
    <text evidence="1">The sequence shown here is derived from an EMBL/GenBank/DDBJ whole genome shotgun (WGS) entry which is preliminary data.</text>
</comment>
<dbReference type="AlphaFoldDB" id="A0A4R2B8F3"/>
<evidence type="ECO:0000313" key="1">
    <source>
        <dbReference type="EMBL" id="TCN22613.1"/>
    </source>
</evidence>
<organism evidence="1 2">
    <name type="scientific">Mesobacillus foraminis</name>
    <dbReference type="NCBI Taxonomy" id="279826"/>
    <lineage>
        <taxon>Bacteria</taxon>
        <taxon>Bacillati</taxon>
        <taxon>Bacillota</taxon>
        <taxon>Bacilli</taxon>
        <taxon>Bacillales</taxon>
        <taxon>Bacillaceae</taxon>
        <taxon>Mesobacillus</taxon>
    </lineage>
</organism>
<keyword evidence="2" id="KW-1185">Reference proteome</keyword>
<dbReference type="EMBL" id="SLVV01000010">
    <property type="protein sequence ID" value="TCN22613.1"/>
    <property type="molecule type" value="Genomic_DNA"/>
</dbReference>
<evidence type="ECO:0000313" key="2">
    <source>
        <dbReference type="Proteomes" id="UP000295689"/>
    </source>
</evidence>
<name>A0A4R2B8F3_9BACI</name>
<proteinExistence type="predicted"/>
<dbReference type="Proteomes" id="UP000295689">
    <property type="component" value="Unassembled WGS sequence"/>
</dbReference>
<gene>
    <name evidence="1" type="ORF">EV146_11098</name>
</gene>
<reference evidence="1 2" key="1">
    <citation type="journal article" date="2015" name="Stand. Genomic Sci.">
        <title>Genomic Encyclopedia of Bacterial and Archaeal Type Strains, Phase III: the genomes of soil and plant-associated and newly described type strains.</title>
        <authorList>
            <person name="Whitman W.B."/>
            <person name="Woyke T."/>
            <person name="Klenk H.P."/>
            <person name="Zhou Y."/>
            <person name="Lilburn T.G."/>
            <person name="Beck B.J."/>
            <person name="De Vos P."/>
            <person name="Vandamme P."/>
            <person name="Eisen J.A."/>
            <person name="Garrity G."/>
            <person name="Hugenholtz P."/>
            <person name="Kyrpides N.C."/>
        </authorList>
    </citation>
    <scope>NUCLEOTIDE SEQUENCE [LARGE SCALE GENOMIC DNA]</scope>
    <source>
        <strain evidence="1 2">CV53</strain>
    </source>
</reference>
<sequence>MVISIKNHLKDGVDLDCFNILNPYLPNNWAFRRELNKQEIELLRLLRSVMAFYSIAMNGIPFGDKLLY</sequence>
<protein>
    <submittedName>
        <fullName evidence="1">Uncharacterized protein</fullName>
    </submittedName>
</protein>